<name>A0A4R7FQU2_9MICO</name>
<dbReference type="OrthoDB" id="4988283at2"/>
<keyword evidence="2" id="KW-1185">Reference proteome</keyword>
<organism evidence="1 2">
    <name type="scientific">Amnibacterium kyonggiense</name>
    <dbReference type="NCBI Taxonomy" id="595671"/>
    <lineage>
        <taxon>Bacteria</taxon>
        <taxon>Bacillati</taxon>
        <taxon>Actinomycetota</taxon>
        <taxon>Actinomycetes</taxon>
        <taxon>Micrococcales</taxon>
        <taxon>Microbacteriaceae</taxon>
        <taxon>Amnibacterium</taxon>
    </lineage>
</organism>
<dbReference type="Proteomes" id="UP000295344">
    <property type="component" value="Unassembled WGS sequence"/>
</dbReference>
<evidence type="ECO:0000313" key="1">
    <source>
        <dbReference type="EMBL" id="TDS80058.1"/>
    </source>
</evidence>
<protein>
    <submittedName>
        <fullName evidence="1">Uncharacterized protein</fullName>
    </submittedName>
</protein>
<dbReference type="AlphaFoldDB" id="A0A4R7FQU2"/>
<comment type="caution">
    <text evidence="1">The sequence shown here is derived from an EMBL/GenBank/DDBJ whole genome shotgun (WGS) entry which is preliminary data.</text>
</comment>
<dbReference type="RefSeq" id="WP_133764718.1">
    <property type="nucleotide sequence ID" value="NZ_BAAARP010000001.1"/>
</dbReference>
<accession>A0A4R7FQU2</accession>
<reference evidence="1 2" key="1">
    <citation type="submission" date="2019-03" db="EMBL/GenBank/DDBJ databases">
        <title>Genomic Encyclopedia of Archaeal and Bacterial Type Strains, Phase II (KMG-II): from individual species to whole genera.</title>
        <authorList>
            <person name="Goeker M."/>
        </authorList>
    </citation>
    <scope>NUCLEOTIDE SEQUENCE [LARGE SCALE GENOMIC DNA]</scope>
    <source>
        <strain evidence="1 2">DSM 24782</strain>
    </source>
</reference>
<dbReference type="EMBL" id="SOAM01000001">
    <property type="protein sequence ID" value="TDS80058.1"/>
    <property type="molecule type" value="Genomic_DNA"/>
</dbReference>
<gene>
    <name evidence="1" type="ORF">CLV52_0611</name>
</gene>
<evidence type="ECO:0000313" key="2">
    <source>
        <dbReference type="Proteomes" id="UP000295344"/>
    </source>
</evidence>
<proteinExistence type="predicted"/>
<sequence>MLRPYRLERELDRAVSQWLDWLPRWDPATARRRLSPCVTCPGWAVELGFDEVPHGALHALTTSLDAVVTEHVRRSVSLQPFLSDEAIDGLRDQLRREATAWVARQHAQISRALDAFVEPKVQHMAALLLADLGGV</sequence>